<sequence>MKHLPAAIAAPLLALALQAPAFAKHHNQDGLPPGLQKKAARGQSLPPGWQKKLSVGQMIDDDLYRHGRVIARDDKGLVTVSIEGKLVRIIEDTREIVKVLGNL</sequence>
<keyword evidence="4" id="KW-1185">Reference proteome</keyword>
<dbReference type="AlphaFoldDB" id="A0A4U1BHQ1"/>
<feature type="chain" id="PRO_5020719583" description="Nickel/cobalt transporter regulator" evidence="2">
    <location>
        <begin position="24"/>
        <end position="103"/>
    </location>
</feature>
<feature type="signal peptide" evidence="2">
    <location>
        <begin position="1"/>
        <end position="23"/>
    </location>
</feature>
<proteinExistence type="predicted"/>
<feature type="region of interest" description="Disordered" evidence="1">
    <location>
        <begin position="27"/>
        <end position="49"/>
    </location>
</feature>
<evidence type="ECO:0008006" key="5">
    <source>
        <dbReference type="Google" id="ProtNLM"/>
    </source>
</evidence>
<comment type="caution">
    <text evidence="3">The sequence shown here is derived from an EMBL/GenBank/DDBJ whole genome shotgun (WGS) entry which is preliminary data.</text>
</comment>
<evidence type="ECO:0000313" key="3">
    <source>
        <dbReference type="EMBL" id="TKB50296.1"/>
    </source>
</evidence>
<name>A0A4U1BHQ1_9GAMM</name>
<dbReference type="EMBL" id="SWCI01000002">
    <property type="protein sequence ID" value="TKB50296.1"/>
    <property type="molecule type" value="Genomic_DNA"/>
</dbReference>
<evidence type="ECO:0000256" key="2">
    <source>
        <dbReference type="SAM" id="SignalP"/>
    </source>
</evidence>
<evidence type="ECO:0000313" key="4">
    <source>
        <dbReference type="Proteomes" id="UP000305674"/>
    </source>
</evidence>
<protein>
    <recommendedName>
        <fullName evidence="5">Nickel/cobalt transporter regulator</fullName>
    </recommendedName>
</protein>
<evidence type="ECO:0000256" key="1">
    <source>
        <dbReference type="SAM" id="MobiDB-lite"/>
    </source>
</evidence>
<dbReference type="OrthoDB" id="5739345at2"/>
<gene>
    <name evidence="3" type="ORF">FCL40_03805</name>
</gene>
<organism evidence="3 4">
    <name type="scientific">Ferrimonas sediminicola</name>
    <dbReference type="NCBI Taxonomy" id="2569538"/>
    <lineage>
        <taxon>Bacteria</taxon>
        <taxon>Pseudomonadati</taxon>
        <taxon>Pseudomonadota</taxon>
        <taxon>Gammaproteobacteria</taxon>
        <taxon>Alteromonadales</taxon>
        <taxon>Ferrimonadaceae</taxon>
        <taxon>Ferrimonas</taxon>
    </lineage>
</organism>
<keyword evidence="2" id="KW-0732">Signal</keyword>
<dbReference type="Gene3D" id="3.10.450.160">
    <property type="entry name" value="inner membrane protein cigr"/>
    <property type="match status" value="1"/>
</dbReference>
<reference evidence="3 4" key="1">
    <citation type="submission" date="2019-04" db="EMBL/GenBank/DDBJ databases">
        <authorList>
            <person name="Hwang J.C."/>
        </authorList>
    </citation>
    <scope>NUCLEOTIDE SEQUENCE [LARGE SCALE GENOMIC DNA]</scope>
    <source>
        <strain evidence="3 4">IMCC35001</strain>
    </source>
</reference>
<dbReference type="RefSeq" id="WP_136851546.1">
    <property type="nucleotide sequence ID" value="NZ_SWCI01000002.1"/>
</dbReference>
<dbReference type="Proteomes" id="UP000305674">
    <property type="component" value="Unassembled WGS sequence"/>
</dbReference>
<accession>A0A4U1BHQ1</accession>